<evidence type="ECO:0000313" key="2">
    <source>
        <dbReference type="Proteomes" id="UP000011770"/>
    </source>
</evidence>
<accession>M3ESA9</accession>
<gene>
    <name evidence="1" type="ORF">LEP1GSC188_4197</name>
</gene>
<evidence type="ECO:0000313" key="1">
    <source>
        <dbReference type="EMBL" id="EMF83948.1"/>
    </source>
</evidence>
<proteinExistence type="predicted"/>
<sequence>MILVGETVLYDKVKPIEEEGKNKYLDIGVDTRADLVTIKINFDPGLRVGQTLYLIEKDFDHKNYKNGNIVAQIEIKSIFQTSFIGKRARGIGNLGLVKDKNLMVAAPLVSEKIEPAVVERKKETTIFPETKSRNQSAPTNIQSAWTLPRRWAISV</sequence>
<comment type="caution">
    <text evidence="1">The sequence shown here is derived from an EMBL/GenBank/DDBJ whole genome shotgun (WGS) entry which is preliminary data.</text>
</comment>
<dbReference type="EMBL" id="AHOR02000010">
    <property type="protein sequence ID" value="EMF83948.1"/>
    <property type="molecule type" value="Genomic_DNA"/>
</dbReference>
<reference evidence="1 2" key="1">
    <citation type="submission" date="2013-01" db="EMBL/GenBank/DDBJ databases">
        <authorList>
            <person name="Harkins D.M."/>
            <person name="Durkin A.S."/>
            <person name="Brinkac L.M."/>
            <person name="Haft D.H."/>
            <person name="Selengut J.D."/>
            <person name="Sanka R."/>
            <person name="DePew J."/>
            <person name="Purushe J."/>
            <person name="Tulsiani S.M."/>
            <person name="Graham G.C."/>
            <person name="Burns M.-A."/>
            <person name="Dohnt M.F."/>
            <person name="Smythe L.D."/>
            <person name="McKay D.B."/>
            <person name="Craig S.B."/>
            <person name="Vinetz J.M."/>
            <person name="Sutton G.G."/>
            <person name="Nierman W.C."/>
            <person name="Fouts D.E."/>
        </authorList>
    </citation>
    <scope>NUCLEOTIDE SEQUENCE [LARGE SCALE GENOMIC DNA]</scope>
    <source>
        <strain evidence="1 2">LT2116</strain>
    </source>
</reference>
<organism evidence="1 2">
    <name type="scientific">Leptospira weilii serovar Topaz str. LT2116</name>
    <dbReference type="NCBI Taxonomy" id="1088540"/>
    <lineage>
        <taxon>Bacteria</taxon>
        <taxon>Pseudomonadati</taxon>
        <taxon>Spirochaetota</taxon>
        <taxon>Spirochaetia</taxon>
        <taxon>Leptospirales</taxon>
        <taxon>Leptospiraceae</taxon>
        <taxon>Leptospira</taxon>
    </lineage>
</organism>
<protein>
    <submittedName>
        <fullName evidence="1">Uncharacterized protein</fullName>
    </submittedName>
</protein>
<name>M3ESA9_9LEPT</name>
<dbReference type="AlphaFoldDB" id="M3ESA9"/>
<dbReference type="Proteomes" id="UP000011770">
    <property type="component" value="Unassembled WGS sequence"/>
</dbReference>